<comment type="similarity">
    <text evidence="1">Belongs to the myoviridae tail sheath protein family.</text>
</comment>
<proteinExistence type="inferred from homology"/>
<accession>A0AAJ2TTN3</accession>
<dbReference type="PANTHER" id="PTHR35861">
    <property type="match status" value="1"/>
</dbReference>
<reference evidence="5" key="1">
    <citation type="submission" date="2023-12" db="EMBL/GenBank/DDBJ databases">
        <title>'Antibacterial potential of Stenotrophomonas maltophilia cystic fibrosis isolates' (manuscript under preparation).</title>
        <authorList>
            <person name="Crisan C.V."/>
            <person name="Pettis M."/>
            <person name="Goldberg J.B."/>
        </authorList>
    </citation>
    <scope>NUCLEOTIDE SEQUENCE</scope>
    <source>
        <strain evidence="5">CCV129</strain>
    </source>
</reference>
<dbReference type="AlphaFoldDB" id="A0AAJ2TTN3"/>
<evidence type="ECO:0000259" key="4">
    <source>
        <dbReference type="Pfam" id="PF22671"/>
    </source>
</evidence>
<sequence>MAQDYHHGVRVIELDGGIRPIRTVATAIVGIVCTSQDADDATFPIDTPVLLTDVRGAIAKAGTKGTLAGVLAAIADQSNPVTVVVRVDEGEDAATTTSNVIGTVAGGRYTGLQALLVAESKLGVKPRIIAAPGLDTEAVTTSIASICKKLRAIAYVGVGEAKTVSEILLYRKKFGDRELMMMWPDFLTWDTTAKKEAVSYATARALGLRALIDQQTGWHKTLSNVKVQGVTGISADVTWDLQDPQTDAGLLNAAAVTTLINSQGYRFWGSRTCSDDPLFAFESATRTAQILADTIAEAQMIYIDKPLHPSLVKDMIETINAKFRELKNGGYVIDANAWYDEAANLPTQLSSGQLAIDYDYTPVPPLESLNLRQRITDRYFADFATRINT</sequence>
<evidence type="ECO:0000313" key="5">
    <source>
        <dbReference type="EMBL" id="MDZ5764620.1"/>
    </source>
</evidence>
<feature type="domain" description="Tail sheath protein subtilisin-like" evidence="2">
    <location>
        <begin position="108"/>
        <end position="273"/>
    </location>
</feature>
<dbReference type="EMBL" id="JAXRVB010000007">
    <property type="protein sequence ID" value="MDZ5764620.1"/>
    <property type="molecule type" value="Genomic_DNA"/>
</dbReference>
<dbReference type="RefSeq" id="WP_154329154.1">
    <property type="nucleotide sequence ID" value="NZ_CP040431.1"/>
</dbReference>
<dbReference type="Proteomes" id="UP001288387">
    <property type="component" value="Unassembled WGS sequence"/>
</dbReference>
<dbReference type="Pfam" id="PF22671">
    <property type="entry name" value="Gp18_domIII_N"/>
    <property type="match status" value="1"/>
</dbReference>
<dbReference type="PANTHER" id="PTHR35861:SF1">
    <property type="entry name" value="PHAGE TAIL SHEATH PROTEIN"/>
    <property type="match status" value="1"/>
</dbReference>
<comment type="caution">
    <text evidence="5">The sequence shown here is derived from an EMBL/GenBank/DDBJ whole genome shotgun (WGS) entry which is preliminary data.</text>
</comment>
<feature type="domain" description="Tail sheath protein C-terminal" evidence="3">
    <location>
        <begin position="274"/>
        <end position="376"/>
    </location>
</feature>
<feature type="domain" description="Tail sheath protein Gp18-like" evidence="4">
    <location>
        <begin position="27"/>
        <end position="87"/>
    </location>
</feature>
<dbReference type="InterPro" id="IPR020287">
    <property type="entry name" value="Tail_sheath_C"/>
</dbReference>
<dbReference type="InterPro" id="IPR035089">
    <property type="entry name" value="Phage_sheath_subtilisin"/>
</dbReference>
<dbReference type="Pfam" id="PF04984">
    <property type="entry name" value="Phage_sheath_1"/>
    <property type="match status" value="1"/>
</dbReference>
<dbReference type="Pfam" id="PF17482">
    <property type="entry name" value="Phage_sheath_1C"/>
    <property type="match status" value="1"/>
</dbReference>
<evidence type="ECO:0000256" key="1">
    <source>
        <dbReference type="ARBA" id="ARBA00008005"/>
    </source>
</evidence>
<protein>
    <submittedName>
        <fullName evidence="5">Phage tail sheath protein</fullName>
    </submittedName>
</protein>
<dbReference type="InterPro" id="IPR052042">
    <property type="entry name" value="Tail_sheath_structural"/>
</dbReference>
<evidence type="ECO:0000259" key="3">
    <source>
        <dbReference type="Pfam" id="PF17482"/>
    </source>
</evidence>
<name>A0AAJ2TTN3_STEMA</name>
<gene>
    <name evidence="5" type="ORF">U4I38_09045</name>
</gene>
<evidence type="ECO:0000313" key="6">
    <source>
        <dbReference type="Proteomes" id="UP001288387"/>
    </source>
</evidence>
<evidence type="ECO:0000259" key="2">
    <source>
        <dbReference type="Pfam" id="PF04984"/>
    </source>
</evidence>
<organism evidence="5 6">
    <name type="scientific">Stenotrophomonas maltophilia</name>
    <name type="common">Pseudomonas maltophilia</name>
    <name type="synonym">Xanthomonas maltophilia</name>
    <dbReference type="NCBI Taxonomy" id="40324"/>
    <lineage>
        <taxon>Bacteria</taxon>
        <taxon>Pseudomonadati</taxon>
        <taxon>Pseudomonadota</taxon>
        <taxon>Gammaproteobacteria</taxon>
        <taxon>Lysobacterales</taxon>
        <taxon>Lysobacteraceae</taxon>
        <taxon>Stenotrophomonas</taxon>
        <taxon>Stenotrophomonas maltophilia group</taxon>
    </lineage>
</organism>
<dbReference type="InterPro" id="IPR054564">
    <property type="entry name" value="Gp18_domIII_N"/>
</dbReference>